<proteinExistence type="predicted"/>
<evidence type="ECO:0000313" key="2">
    <source>
        <dbReference type="Proteomes" id="UP000279833"/>
    </source>
</evidence>
<sequence length="124" mass="14010">MVFADDLHISDEVSYKSEENILSEHNYNRKRDVVLIDANFSNDPCSETTLNKSEETISGESNIDTIANIIYPLSVLISCGKLVQCVARVLNELDSDYNSDDFISTVVYPYHKVAFNVYSSQCEK</sequence>
<dbReference type="WBParaSite" id="SCUD_0001534501-mRNA-1">
    <property type="protein sequence ID" value="SCUD_0001534501-mRNA-1"/>
    <property type="gene ID" value="SCUD_0001534501"/>
</dbReference>
<organism evidence="3">
    <name type="scientific">Schistosoma curassoni</name>
    <dbReference type="NCBI Taxonomy" id="6186"/>
    <lineage>
        <taxon>Eukaryota</taxon>
        <taxon>Metazoa</taxon>
        <taxon>Spiralia</taxon>
        <taxon>Lophotrochozoa</taxon>
        <taxon>Platyhelminthes</taxon>
        <taxon>Trematoda</taxon>
        <taxon>Digenea</taxon>
        <taxon>Strigeidida</taxon>
        <taxon>Schistosomatoidea</taxon>
        <taxon>Schistosomatidae</taxon>
        <taxon>Schistosoma</taxon>
    </lineage>
</organism>
<evidence type="ECO:0000313" key="3">
    <source>
        <dbReference type="WBParaSite" id="SCUD_0001534501-mRNA-1"/>
    </source>
</evidence>
<reference evidence="3" key="1">
    <citation type="submission" date="2016-06" db="UniProtKB">
        <authorList>
            <consortium name="WormBaseParasite"/>
        </authorList>
    </citation>
    <scope>IDENTIFICATION</scope>
</reference>
<keyword evidence="2" id="KW-1185">Reference proteome</keyword>
<dbReference type="EMBL" id="UZAK01037535">
    <property type="protein sequence ID" value="VDP59037.1"/>
    <property type="molecule type" value="Genomic_DNA"/>
</dbReference>
<dbReference type="AlphaFoldDB" id="A0A183KJY2"/>
<reference evidence="1 2" key="2">
    <citation type="submission" date="2018-11" db="EMBL/GenBank/DDBJ databases">
        <authorList>
            <consortium name="Pathogen Informatics"/>
        </authorList>
    </citation>
    <scope>NUCLEOTIDE SEQUENCE [LARGE SCALE GENOMIC DNA]</scope>
    <source>
        <strain evidence="1">Dakar</strain>
        <strain evidence="2">Dakar, Senegal</strain>
    </source>
</reference>
<protein>
    <submittedName>
        <fullName evidence="3">Reverse transcriptase domain-containing protein</fullName>
    </submittedName>
</protein>
<name>A0A183KJY2_9TREM</name>
<evidence type="ECO:0000313" key="1">
    <source>
        <dbReference type="EMBL" id="VDP59037.1"/>
    </source>
</evidence>
<gene>
    <name evidence="1" type="ORF">SCUD_LOCUS15342</name>
</gene>
<accession>A0A183KJY2</accession>
<dbReference type="Proteomes" id="UP000279833">
    <property type="component" value="Unassembled WGS sequence"/>
</dbReference>